<dbReference type="Proteomes" id="UP000535543">
    <property type="component" value="Unassembled WGS sequence"/>
</dbReference>
<comment type="caution">
    <text evidence="5">The sequence shown here is derived from an EMBL/GenBank/DDBJ whole genome shotgun (WGS) entry which is preliminary data.</text>
</comment>
<dbReference type="AlphaFoldDB" id="A0A848KN73"/>
<dbReference type="EMBL" id="VCQU01000010">
    <property type="protein sequence ID" value="NMN98394.1"/>
    <property type="molecule type" value="Genomic_DNA"/>
</dbReference>
<evidence type="ECO:0000313" key="6">
    <source>
        <dbReference type="Proteomes" id="UP000535543"/>
    </source>
</evidence>
<name>A0A848KN73_9NOCA</name>
<reference evidence="5 6" key="1">
    <citation type="submission" date="2019-05" db="EMBL/GenBank/DDBJ databases">
        <authorList>
            <person name="Lee S.D."/>
        </authorList>
    </citation>
    <scope>NUCLEOTIDE SEQUENCE [LARGE SCALE GENOMIC DNA]</scope>
    <source>
        <strain evidence="5 6">YC2-7</strain>
    </source>
</reference>
<evidence type="ECO:0000259" key="4">
    <source>
        <dbReference type="Pfam" id="PF17853"/>
    </source>
</evidence>
<evidence type="ECO:0000313" key="5">
    <source>
        <dbReference type="EMBL" id="NMN98394.1"/>
    </source>
</evidence>
<dbReference type="Pfam" id="PF13556">
    <property type="entry name" value="HTH_30"/>
    <property type="match status" value="1"/>
</dbReference>
<dbReference type="InterPro" id="IPR051448">
    <property type="entry name" value="CdaR-like_regulators"/>
</dbReference>
<dbReference type="RefSeq" id="WP_169592600.1">
    <property type="nucleotide sequence ID" value="NZ_VCQU01000010.1"/>
</dbReference>
<dbReference type="PANTHER" id="PTHR33744">
    <property type="entry name" value="CARBOHYDRATE DIACID REGULATOR"/>
    <property type="match status" value="1"/>
</dbReference>
<dbReference type="InterPro" id="IPR025751">
    <property type="entry name" value="RsbRD_N_dom"/>
</dbReference>
<feature type="domain" description="CdaR GGDEF-like" evidence="4">
    <location>
        <begin position="193"/>
        <end position="305"/>
    </location>
</feature>
<evidence type="ECO:0000259" key="2">
    <source>
        <dbReference type="Pfam" id="PF13556"/>
    </source>
</evidence>
<comment type="similarity">
    <text evidence="1">Belongs to the CdaR family.</text>
</comment>
<dbReference type="Pfam" id="PF14361">
    <property type="entry name" value="RsbRD_N"/>
    <property type="match status" value="1"/>
</dbReference>
<accession>A0A848KN73</accession>
<organism evidence="5 6">
    <name type="scientific">Antrihabitans stalactiti</name>
    <dbReference type="NCBI Taxonomy" id="2584121"/>
    <lineage>
        <taxon>Bacteria</taxon>
        <taxon>Bacillati</taxon>
        <taxon>Actinomycetota</taxon>
        <taxon>Actinomycetes</taxon>
        <taxon>Mycobacteriales</taxon>
        <taxon>Nocardiaceae</taxon>
        <taxon>Antrihabitans</taxon>
    </lineage>
</organism>
<dbReference type="Gene3D" id="1.10.10.2840">
    <property type="entry name" value="PucR C-terminal helix-turn-helix domain"/>
    <property type="match status" value="1"/>
</dbReference>
<evidence type="ECO:0000259" key="3">
    <source>
        <dbReference type="Pfam" id="PF14361"/>
    </source>
</evidence>
<feature type="domain" description="RsbT co-antagonist protein RsbRD N-terminal" evidence="3">
    <location>
        <begin position="41"/>
        <end position="178"/>
    </location>
</feature>
<dbReference type="InterPro" id="IPR042070">
    <property type="entry name" value="PucR_C-HTH_sf"/>
</dbReference>
<dbReference type="InterPro" id="IPR041522">
    <property type="entry name" value="CdaR_GGDEF"/>
</dbReference>
<evidence type="ECO:0000256" key="1">
    <source>
        <dbReference type="ARBA" id="ARBA00006754"/>
    </source>
</evidence>
<reference evidence="5 6" key="2">
    <citation type="submission" date="2020-06" db="EMBL/GenBank/DDBJ databases">
        <title>Antribacter stalactiti gen. nov., sp. nov., a new member of the family Nacardiaceae isolated from a cave.</title>
        <authorList>
            <person name="Kim I.S."/>
        </authorList>
    </citation>
    <scope>NUCLEOTIDE SEQUENCE [LARGE SCALE GENOMIC DNA]</scope>
    <source>
        <strain evidence="5 6">YC2-7</strain>
    </source>
</reference>
<dbReference type="Pfam" id="PF17853">
    <property type="entry name" value="GGDEF_2"/>
    <property type="match status" value="1"/>
</dbReference>
<proteinExistence type="inferred from homology"/>
<sequence length="422" mass="46262">MTSGYQADFRTLYGQLSPEGRRLAAAVVADMGDHLDEVRWAVAAQILVEIPEFTSAPRELLEGLDRTIDAYMTLLRGMLGTWTDPSSAIAPPEAIDWSRDVAAQGFPVEVLLKVYRLGHAGLWQIWVRQLGALAPDAELQAETSAATWAYIVSYLEAVIDPIVAAHQAERERLLRRDQSIAEAELRRILRGDTVDAHAASSRLRYRLDRWHLGFVVWAEGYDDELGAHLARAGAEVVDQLGYVGNAIVVPAARGVLHGWLGDWQASNRSIRPELGEGLHVAFGDPGTGIAGFRQTHEHAKHARRVARLGREVPACTDYRDVVVAALLSENPLHARDFVASTLGGVLDRDDADQLLETMAVYQQEALSLNRAAARLHVHRNTVTYRVRKVLESSGEGDAGSLRLRAAVALAGLVPQRDSGARH</sequence>
<evidence type="ECO:0008006" key="7">
    <source>
        <dbReference type="Google" id="ProtNLM"/>
    </source>
</evidence>
<dbReference type="InterPro" id="IPR025736">
    <property type="entry name" value="PucR_C-HTH_dom"/>
</dbReference>
<protein>
    <recommendedName>
        <fullName evidence="7">PucR family transcriptional regulator</fullName>
    </recommendedName>
</protein>
<dbReference type="PANTHER" id="PTHR33744:SF1">
    <property type="entry name" value="DNA-BINDING TRANSCRIPTIONAL ACTIVATOR ADER"/>
    <property type="match status" value="1"/>
</dbReference>
<keyword evidence="6" id="KW-1185">Reference proteome</keyword>
<feature type="domain" description="PucR C-terminal helix-turn-helix" evidence="2">
    <location>
        <begin position="354"/>
        <end position="394"/>
    </location>
</feature>
<gene>
    <name evidence="5" type="ORF">FGL95_25455</name>
</gene>